<organism evidence="2 3">
    <name type="scientific">Portunus trituberculatus</name>
    <name type="common">Swimming crab</name>
    <name type="synonym">Neptunus trituberculatus</name>
    <dbReference type="NCBI Taxonomy" id="210409"/>
    <lineage>
        <taxon>Eukaryota</taxon>
        <taxon>Metazoa</taxon>
        <taxon>Ecdysozoa</taxon>
        <taxon>Arthropoda</taxon>
        <taxon>Crustacea</taxon>
        <taxon>Multicrustacea</taxon>
        <taxon>Malacostraca</taxon>
        <taxon>Eumalacostraca</taxon>
        <taxon>Eucarida</taxon>
        <taxon>Decapoda</taxon>
        <taxon>Pleocyemata</taxon>
        <taxon>Brachyura</taxon>
        <taxon>Eubrachyura</taxon>
        <taxon>Portunoidea</taxon>
        <taxon>Portunidae</taxon>
        <taxon>Portuninae</taxon>
        <taxon>Portunus</taxon>
    </lineage>
</organism>
<keyword evidence="3" id="KW-1185">Reference proteome</keyword>
<feature type="region of interest" description="Disordered" evidence="1">
    <location>
        <begin position="36"/>
        <end position="93"/>
    </location>
</feature>
<dbReference type="AlphaFoldDB" id="A0A5B7F9E8"/>
<dbReference type="Proteomes" id="UP000324222">
    <property type="component" value="Unassembled WGS sequence"/>
</dbReference>
<dbReference type="EMBL" id="VSRR010005347">
    <property type="protein sequence ID" value="MPC42215.1"/>
    <property type="molecule type" value="Genomic_DNA"/>
</dbReference>
<protein>
    <submittedName>
        <fullName evidence="2">Uncharacterized protein</fullName>
    </submittedName>
</protein>
<evidence type="ECO:0000256" key="1">
    <source>
        <dbReference type="SAM" id="MobiDB-lite"/>
    </source>
</evidence>
<sequence>MVVMLVCTVREVESLASVPTLRSRSDATERQIVDNDRTREGVGEGEIPRLPARVTGASPASLSFSPSTSTKHLPTQHPLRQRPKCQPPTTTGLWSAGVCTGSGRRGLLECVCIYLGVVSGGE</sequence>
<evidence type="ECO:0000313" key="3">
    <source>
        <dbReference type="Proteomes" id="UP000324222"/>
    </source>
</evidence>
<comment type="caution">
    <text evidence="2">The sequence shown here is derived from an EMBL/GenBank/DDBJ whole genome shotgun (WGS) entry which is preliminary data.</text>
</comment>
<accession>A0A5B7F9E8</accession>
<gene>
    <name evidence="2" type="ORF">E2C01_035830</name>
</gene>
<name>A0A5B7F9E8_PORTR</name>
<feature type="compositionally biased region" description="Low complexity" evidence="1">
    <location>
        <begin position="57"/>
        <end position="70"/>
    </location>
</feature>
<proteinExistence type="predicted"/>
<evidence type="ECO:0000313" key="2">
    <source>
        <dbReference type="EMBL" id="MPC42215.1"/>
    </source>
</evidence>
<reference evidence="2 3" key="1">
    <citation type="submission" date="2019-05" db="EMBL/GenBank/DDBJ databases">
        <title>Another draft genome of Portunus trituberculatus and its Hox gene families provides insights of decapod evolution.</title>
        <authorList>
            <person name="Jeong J.-H."/>
            <person name="Song I."/>
            <person name="Kim S."/>
            <person name="Choi T."/>
            <person name="Kim D."/>
            <person name="Ryu S."/>
            <person name="Kim W."/>
        </authorList>
    </citation>
    <scope>NUCLEOTIDE SEQUENCE [LARGE SCALE GENOMIC DNA]</scope>
    <source>
        <tissue evidence="2">Muscle</tissue>
    </source>
</reference>